<proteinExistence type="predicted"/>
<sequence>MRRVYYLYDSIPPVDHLPPATTCRTVAWVSARVTRPHSYNPPSCAMLAFSCNRYFRNRRQHLPLSSQLQTTMAGMAHQLQEGNDGATRTDVD</sequence>
<accession>A0A0D0A532</accession>
<name>A0A0D0A532_9AGAM</name>
<organism evidence="1 2">
    <name type="scientific">Pisolithus microcarpus 441</name>
    <dbReference type="NCBI Taxonomy" id="765257"/>
    <lineage>
        <taxon>Eukaryota</taxon>
        <taxon>Fungi</taxon>
        <taxon>Dikarya</taxon>
        <taxon>Basidiomycota</taxon>
        <taxon>Agaricomycotina</taxon>
        <taxon>Agaricomycetes</taxon>
        <taxon>Agaricomycetidae</taxon>
        <taxon>Boletales</taxon>
        <taxon>Sclerodermatineae</taxon>
        <taxon>Pisolithaceae</taxon>
        <taxon>Pisolithus</taxon>
    </lineage>
</organism>
<reference evidence="1 2" key="1">
    <citation type="submission" date="2014-04" db="EMBL/GenBank/DDBJ databases">
        <authorList>
            <consortium name="DOE Joint Genome Institute"/>
            <person name="Kuo A."/>
            <person name="Kohler A."/>
            <person name="Costa M.D."/>
            <person name="Nagy L.G."/>
            <person name="Floudas D."/>
            <person name="Copeland A."/>
            <person name="Barry K.W."/>
            <person name="Cichocki N."/>
            <person name="Veneault-Fourrey C."/>
            <person name="LaButti K."/>
            <person name="Lindquist E.A."/>
            <person name="Lipzen A."/>
            <person name="Lundell T."/>
            <person name="Morin E."/>
            <person name="Murat C."/>
            <person name="Sun H."/>
            <person name="Tunlid A."/>
            <person name="Henrissat B."/>
            <person name="Grigoriev I.V."/>
            <person name="Hibbett D.S."/>
            <person name="Martin F."/>
            <person name="Nordberg H.P."/>
            <person name="Cantor M.N."/>
            <person name="Hua S.X."/>
        </authorList>
    </citation>
    <scope>NUCLEOTIDE SEQUENCE [LARGE SCALE GENOMIC DNA]</scope>
    <source>
        <strain evidence="1 2">441</strain>
    </source>
</reference>
<gene>
    <name evidence="1" type="ORF">PISMIDRAFT_200330</name>
</gene>
<evidence type="ECO:0000313" key="2">
    <source>
        <dbReference type="Proteomes" id="UP000054018"/>
    </source>
</evidence>
<dbReference type="Proteomes" id="UP000054018">
    <property type="component" value="Unassembled WGS sequence"/>
</dbReference>
<dbReference type="EMBL" id="KN833697">
    <property type="protein sequence ID" value="KIK27158.1"/>
    <property type="molecule type" value="Genomic_DNA"/>
</dbReference>
<evidence type="ECO:0000313" key="1">
    <source>
        <dbReference type="EMBL" id="KIK27158.1"/>
    </source>
</evidence>
<dbReference type="HOGENOM" id="CLU_2414132_0_0_1"/>
<dbReference type="AlphaFoldDB" id="A0A0D0A532"/>
<reference evidence="2" key="2">
    <citation type="submission" date="2015-01" db="EMBL/GenBank/DDBJ databases">
        <title>Evolutionary Origins and Diversification of the Mycorrhizal Mutualists.</title>
        <authorList>
            <consortium name="DOE Joint Genome Institute"/>
            <consortium name="Mycorrhizal Genomics Consortium"/>
            <person name="Kohler A."/>
            <person name="Kuo A."/>
            <person name="Nagy L.G."/>
            <person name="Floudas D."/>
            <person name="Copeland A."/>
            <person name="Barry K.W."/>
            <person name="Cichocki N."/>
            <person name="Veneault-Fourrey C."/>
            <person name="LaButti K."/>
            <person name="Lindquist E.A."/>
            <person name="Lipzen A."/>
            <person name="Lundell T."/>
            <person name="Morin E."/>
            <person name="Murat C."/>
            <person name="Riley R."/>
            <person name="Ohm R."/>
            <person name="Sun H."/>
            <person name="Tunlid A."/>
            <person name="Henrissat B."/>
            <person name="Grigoriev I.V."/>
            <person name="Hibbett D.S."/>
            <person name="Martin F."/>
        </authorList>
    </citation>
    <scope>NUCLEOTIDE SEQUENCE [LARGE SCALE GENOMIC DNA]</scope>
    <source>
        <strain evidence="2">441</strain>
    </source>
</reference>
<keyword evidence="2" id="KW-1185">Reference proteome</keyword>
<protein>
    <submittedName>
        <fullName evidence="1">Uncharacterized protein</fullName>
    </submittedName>
</protein>